<gene>
    <name evidence="1" type="ORF">S03H2_20850</name>
</gene>
<organism evidence="1">
    <name type="scientific">marine sediment metagenome</name>
    <dbReference type="NCBI Taxonomy" id="412755"/>
    <lineage>
        <taxon>unclassified sequences</taxon>
        <taxon>metagenomes</taxon>
        <taxon>ecological metagenomes</taxon>
    </lineage>
</organism>
<protein>
    <recommendedName>
        <fullName evidence="2">Sensor histidine kinase</fullName>
    </recommendedName>
</protein>
<proteinExistence type="predicted"/>
<dbReference type="AlphaFoldDB" id="X1F6C7"/>
<sequence length="133" mass="15373">MYRRLIILSVIILAALCGLAWLGYRSIEIRAQGLEGARLGEFAAVAEQIRQDVKRKLDEFMQTEQNRPYTDYQYYYVPEYVAPGQQQMPLLRSPLAGRLENDFAYGNFQVESDGRIVTPYYRADQSQIAQVRV</sequence>
<comment type="caution">
    <text evidence="1">The sequence shown here is derived from an EMBL/GenBank/DDBJ whole genome shotgun (WGS) entry which is preliminary data.</text>
</comment>
<name>X1F6C7_9ZZZZ</name>
<evidence type="ECO:0008006" key="2">
    <source>
        <dbReference type="Google" id="ProtNLM"/>
    </source>
</evidence>
<accession>X1F6C7</accession>
<evidence type="ECO:0000313" key="1">
    <source>
        <dbReference type="EMBL" id="GAH40457.1"/>
    </source>
</evidence>
<dbReference type="EMBL" id="BARU01011043">
    <property type="protein sequence ID" value="GAH40457.1"/>
    <property type="molecule type" value="Genomic_DNA"/>
</dbReference>
<feature type="non-terminal residue" evidence="1">
    <location>
        <position position="133"/>
    </location>
</feature>
<reference evidence="1" key="1">
    <citation type="journal article" date="2014" name="Front. Microbiol.">
        <title>High frequency of phylogenetically diverse reductive dehalogenase-homologous genes in deep subseafloor sedimentary metagenomes.</title>
        <authorList>
            <person name="Kawai M."/>
            <person name="Futagami T."/>
            <person name="Toyoda A."/>
            <person name="Takaki Y."/>
            <person name="Nishi S."/>
            <person name="Hori S."/>
            <person name="Arai W."/>
            <person name="Tsubouchi T."/>
            <person name="Morono Y."/>
            <person name="Uchiyama I."/>
            <person name="Ito T."/>
            <person name="Fujiyama A."/>
            <person name="Inagaki F."/>
            <person name="Takami H."/>
        </authorList>
    </citation>
    <scope>NUCLEOTIDE SEQUENCE</scope>
    <source>
        <strain evidence="1">Expedition CK06-06</strain>
    </source>
</reference>